<evidence type="ECO:0000313" key="3">
    <source>
        <dbReference type="EMBL" id="ACD05187.1"/>
    </source>
</evidence>
<keyword evidence="2" id="KW-0472">Membrane</keyword>
<organism evidence="3 4">
    <name type="scientific">Akkermansia muciniphila (strain ATCC BAA-835 / DSM 22959 / JCM 33894 / BCRC 81048 / CCUG 64013 / CIP 107961 / Muc)</name>
    <dbReference type="NCBI Taxonomy" id="349741"/>
    <lineage>
        <taxon>Bacteria</taxon>
        <taxon>Pseudomonadati</taxon>
        <taxon>Verrucomicrobiota</taxon>
        <taxon>Verrucomicrobiia</taxon>
        <taxon>Verrucomicrobiales</taxon>
        <taxon>Akkermansiaceae</taxon>
        <taxon>Akkermansia</taxon>
    </lineage>
</organism>
<accession>B2UKR4</accession>
<reference evidence="4" key="1">
    <citation type="journal article" date="2011" name="PLoS ONE">
        <title>The genome of Akkermansia muciniphila, a dedicated intestinal mucin degrader, and its use in exploring intestinal metagenomes.</title>
        <authorList>
            <person name="van Passel M.W."/>
            <person name="Kant R."/>
            <person name="Zoetendal E.G."/>
            <person name="Plugge C.M."/>
            <person name="Derrien M."/>
            <person name="Malfatti S.A."/>
            <person name="Chain P.S."/>
            <person name="Woyke T."/>
            <person name="Palva A."/>
            <person name="de Vos W.M."/>
            <person name="Smidt H."/>
        </authorList>
    </citation>
    <scope>NUCLEOTIDE SEQUENCE [LARGE SCALE GENOMIC DNA]</scope>
    <source>
        <strain evidence="4">ATCC BAA-835 / DSM 22959 / JCM 33894 / BCRC 81048 / CCUG 64013 / CIP 107961 / Muc</strain>
    </source>
</reference>
<dbReference type="BioCyc" id="AMUC349741:G1GBX-1449-MONOMER"/>
<keyword evidence="2" id="KW-1133">Transmembrane helix</keyword>
<dbReference type="Proteomes" id="UP000001031">
    <property type="component" value="Chromosome"/>
</dbReference>
<dbReference type="STRING" id="349741.Amuc_1363"/>
<feature type="transmembrane region" description="Helical" evidence="2">
    <location>
        <begin position="95"/>
        <end position="115"/>
    </location>
</feature>
<dbReference type="HOGENOM" id="CLU_1375686_0_0_0"/>
<feature type="transmembrane region" description="Helical" evidence="2">
    <location>
        <begin position="150"/>
        <end position="171"/>
    </location>
</feature>
<keyword evidence="2" id="KW-0812">Transmembrane</keyword>
<proteinExistence type="predicted"/>
<dbReference type="RefSeq" id="WP_012420402.1">
    <property type="nucleotide sequence ID" value="NC_010655.1"/>
</dbReference>
<feature type="region of interest" description="Disordered" evidence="1">
    <location>
        <begin position="1"/>
        <end position="21"/>
    </location>
</feature>
<keyword evidence="4" id="KW-1185">Reference proteome</keyword>
<evidence type="ECO:0000256" key="1">
    <source>
        <dbReference type="SAM" id="MobiDB-lite"/>
    </source>
</evidence>
<dbReference type="AlphaFoldDB" id="B2UKR4"/>
<feature type="compositionally biased region" description="Polar residues" evidence="1">
    <location>
        <begin position="1"/>
        <end position="18"/>
    </location>
</feature>
<dbReference type="KEGG" id="amu:Amuc_1363"/>
<gene>
    <name evidence="3" type="ordered locus">Amuc_1363</name>
</gene>
<dbReference type="PaxDb" id="349741-Amuc_1363"/>
<protein>
    <submittedName>
        <fullName evidence="3">Uncharacterized protein</fullName>
    </submittedName>
</protein>
<evidence type="ECO:0000313" key="4">
    <source>
        <dbReference type="Proteomes" id="UP000001031"/>
    </source>
</evidence>
<sequence>MNFHLSFTTGNNPEQAPKQQIDETEKIRCDFENTLTIENYKIQQQERLRALEVSSRAQANWDKTTITISSSAIGLIYLLKGENIILSTIHFRISLILWAAVVSCVMISFLAGATLHREYANKIAHQQNGDEKQAAKSDEEANKMDKIVKYCNNAAFLLFLFALASTVYLSFEAISNSHARTANQQQTNEKVEQGINHT</sequence>
<name>B2UKR4_AKKM8</name>
<evidence type="ECO:0000256" key="2">
    <source>
        <dbReference type="SAM" id="Phobius"/>
    </source>
</evidence>
<dbReference type="EMBL" id="CP001071">
    <property type="protein sequence ID" value="ACD05187.1"/>
    <property type="molecule type" value="Genomic_DNA"/>
</dbReference>